<dbReference type="Pfam" id="PF04542">
    <property type="entry name" value="Sigma70_r2"/>
    <property type="match status" value="1"/>
</dbReference>
<evidence type="ECO:0000259" key="5">
    <source>
        <dbReference type="Pfam" id="PF04542"/>
    </source>
</evidence>
<dbReference type="InterPro" id="IPR036388">
    <property type="entry name" value="WH-like_DNA-bd_sf"/>
</dbReference>
<dbReference type="SUPFAM" id="SSF88946">
    <property type="entry name" value="Sigma2 domain of RNA polymerase sigma factors"/>
    <property type="match status" value="1"/>
</dbReference>
<evidence type="ECO:0000259" key="6">
    <source>
        <dbReference type="Pfam" id="PF08281"/>
    </source>
</evidence>
<dbReference type="InterPro" id="IPR013249">
    <property type="entry name" value="RNA_pol_sigma70_r4_t2"/>
</dbReference>
<protein>
    <submittedName>
        <fullName evidence="7">Sigma-70 family RNA polymerase sigma factor</fullName>
    </submittedName>
</protein>
<dbReference type="InterPro" id="IPR039425">
    <property type="entry name" value="RNA_pol_sigma-70-like"/>
</dbReference>
<dbReference type="CDD" id="cd06171">
    <property type="entry name" value="Sigma70_r4"/>
    <property type="match status" value="1"/>
</dbReference>
<comment type="caution">
    <text evidence="7">The sequence shown here is derived from an EMBL/GenBank/DDBJ whole genome shotgun (WGS) entry which is preliminary data.</text>
</comment>
<feature type="domain" description="RNA polymerase sigma factor 70 region 4 type 2" evidence="6">
    <location>
        <begin position="98"/>
        <end position="149"/>
    </location>
</feature>
<keyword evidence="4" id="KW-0804">Transcription</keyword>
<evidence type="ECO:0000313" key="7">
    <source>
        <dbReference type="EMBL" id="TFC95641.1"/>
    </source>
</evidence>
<dbReference type="PANTHER" id="PTHR43133:SF25">
    <property type="entry name" value="RNA POLYMERASE SIGMA FACTOR RFAY-RELATED"/>
    <property type="match status" value="1"/>
</dbReference>
<gene>
    <name evidence="7" type="ORF">E3T28_13305</name>
</gene>
<evidence type="ECO:0000256" key="3">
    <source>
        <dbReference type="ARBA" id="ARBA00023082"/>
    </source>
</evidence>
<keyword evidence="8" id="KW-1185">Reference proteome</keyword>
<dbReference type="InterPro" id="IPR007627">
    <property type="entry name" value="RNA_pol_sigma70_r2"/>
</dbReference>
<accession>A0ABY2IVW2</accession>
<feature type="domain" description="RNA polymerase sigma-70 region 2" evidence="5">
    <location>
        <begin position="4"/>
        <end position="73"/>
    </location>
</feature>
<comment type="similarity">
    <text evidence="1">Belongs to the sigma-70 factor family. ECF subfamily.</text>
</comment>
<dbReference type="Gene3D" id="1.10.10.10">
    <property type="entry name" value="Winged helix-like DNA-binding domain superfamily/Winged helix DNA-binding domain"/>
    <property type="match status" value="1"/>
</dbReference>
<dbReference type="EMBL" id="SOGQ01000076">
    <property type="protein sequence ID" value="TFC95641.1"/>
    <property type="molecule type" value="Genomic_DNA"/>
</dbReference>
<dbReference type="NCBIfam" id="TIGR02937">
    <property type="entry name" value="sigma70-ECF"/>
    <property type="match status" value="1"/>
</dbReference>
<organism evidence="7 8">
    <name type="scientific">Cryobacterium sinapicolor</name>
    <dbReference type="NCBI Taxonomy" id="1259236"/>
    <lineage>
        <taxon>Bacteria</taxon>
        <taxon>Bacillati</taxon>
        <taxon>Actinomycetota</taxon>
        <taxon>Actinomycetes</taxon>
        <taxon>Micrococcales</taxon>
        <taxon>Microbacteriaceae</taxon>
        <taxon>Cryobacterium</taxon>
    </lineage>
</organism>
<dbReference type="InterPro" id="IPR013324">
    <property type="entry name" value="RNA_pol_sigma_r3/r4-like"/>
</dbReference>
<dbReference type="Gene3D" id="1.10.1740.10">
    <property type="match status" value="1"/>
</dbReference>
<sequence length="162" mass="17880">METLIRANASDLLAYLERRIDPRADAADVLSETFIIAWKKAGKAPSDEIGGRMWLFTIARNVLLNARRTARRRLAATDRLRWELEQSQTGTDLSDATAVRAAVGKLPADLRELIELVHWEGFSLVEAAQITGITASTARSRYASAKGRLRTALAFAPEESLS</sequence>
<reference evidence="7 8" key="1">
    <citation type="submission" date="2019-03" db="EMBL/GenBank/DDBJ databases">
        <title>Genomics of glacier-inhabiting Cryobacterium strains.</title>
        <authorList>
            <person name="Liu Q."/>
            <person name="Xin Y.-H."/>
        </authorList>
    </citation>
    <scope>NUCLEOTIDE SEQUENCE [LARGE SCALE GENOMIC DNA]</scope>
    <source>
        <strain evidence="7 8">TMT1-23-1</strain>
    </source>
</reference>
<name>A0ABY2IVW2_9MICO</name>
<evidence type="ECO:0000313" key="8">
    <source>
        <dbReference type="Proteomes" id="UP000297853"/>
    </source>
</evidence>
<keyword evidence="2" id="KW-0805">Transcription regulation</keyword>
<dbReference type="Proteomes" id="UP000297853">
    <property type="component" value="Unassembled WGS sequence"/>
</dbReference>
<dbReference type="PANTHER" id="PTHR43133">
    <property type="entry name" value="RNA POLYMERASE ECF-TYPE SIGMA FACTO"/>
    <property type="match status" value="1"/>
</dbReference>
<evidence type="ECO:0000256" key="2">
    <source>
        <dbReference type="ARBA" id="ARBA00023015"/>
    </source>
</evidence>
<dbReference type="Pfam" id="PF08281">
    <property type="entry name" value="Sigma70_r4_2"/>
    <property type="match status" value="1"/>
</dbReference>
<keyword evidence="3" id="KW-0731">Sigma factor</keyword>
<evidence type="ECO:0000256" key="4">
    <source>
        <dbReference type="ARBA" id="ARBA00023163"/>
    </source>
</evidence>
<dbReference type="InterPro" id="IPR013325">
    <property type="entry name" value="RNA_pol_sigma_r2"/>
</dbReference>
<dbReference type="SUPFAM" id="SSF88659">
    <property type="entry name" value="Sigma3 and sigma4 domains of RNA polymerase sigma factors"/>
    <property type="match status" value="1"/>
</dbReference>
<evidence type="ECO:0000256" key="1">
    <source>
        <dbReference type="ARBA" id="ARBA00010641"/>
    </source>
</evidence>
<dbReference type="InterPro" id="IPR014284">
    <property type="entry name" value="RNA_pol_sigma-70_dom"/>
</dbReference>
<proteinExistence type="inferred from homology"/>